<accession>Q8ZYB8</accession>
<dbReference type="GeneID" id="43837043"/>
<reference evidence="2 3" key="1">
    <citation type="journal article" date="2002" name="Proc. Natl. Acad. Sci. U.S.A.">
        <title>Genome sequence of the hyperthermophilic crenarchaeon Pyrobaculum aerophilum.</title>
        <authorList>
            <person name="Fitz-Gibbon S.T."/>
            <person name="Ladner H."/>
            <person name="Kim U.J."/>
            <person name="Stetter K.O."/>
            <person name="Simon M.I."/>
            <person name="Miller J.H."/>
        </authorList>
    </citation>
    <scope>NUCLEOTIDE SEQUENCE [LARGE SCALE GENOMIC DNA]</scope>
    <source>
        <strain evidence="3">ATCC 51768 / DSM 7523 / JCM 9630 / CIP 104966 / NBRC 100827 / IM2</strain>
    </source>
</reference>
<evidence type="ECO:0000313" key="2">
    <source>
        <dbReference type="EMBL" id="AAL63077.1"/>
    </source>
</evidence>
<sequence length="61" mass="6784">MKLNDEKALVLAALLGDGAIREKRGSITLTARHLLALAKYKGAGWELLRWYAEVMKESAEL</sequence>
<keyword evidence="3" id="KW-1185">Reference proteome</keyword>
<dbReference type="PATRIC" id="fig|178306.9.peg.628"/>
<dbReference type="Pfam" id="PF07775">
    <property type="entry name" value="PaRep2b"/>
    <property type="match status" value="1"/>
</dbReference>
<dbReference type="eggNOG" id="arCOG07952">
    <property type="taxonomic scope" value="Archaea"/>
</dbReference>
<dbReference type="EMBL" id="AE009441">
    <property type="protein sequence ID" value="AAL63077.1"/>
    <property type="molecule type" value="Genomic_DNA"/>
</dbReference>
<dbReference type="InterPro" id="IPR011689">
    <property type="entry name" value="PaRep2b"/>
</dbReference>
<feature type="domain" description="PaRep2b" evidence="1">
    <location>
        <begin position="2"/>
        <end position="54"/>
    </location>
</feature>
<dbReference type="Proteomes" id="UP000002439">
    <property type="component" value="Chromosome"/>
</dbReference>
<protein>
    <submittedName>
        <fullName evidence="2">PaREP2b</fullName>
    </submittedName>
</protein>
<dbReference type="HOGENOM" id="CLU_201554_0_0_2"/>
<name>Q8ZYB8_PYRAE</name>
<dbReference type="AlphaFoldDB" id="Q8ZYB8"/>
<dbReference type="RefSeq" id="WP_011007549.1">
    <property type="nucleotide sequence ID" value="NC_003364.1"/>
</dbReference>
<organism evidence="2 3">
    <name type="scientific">Pyrobaculum aerophilum (strain ATCC 51768 / DSM 7523 / JCM 9630 / CIP 104966 / NBRC 100827 / IM2)</name>
    <dbReference type="NCBI Taxonomy" id="178306"/>
    <lineage>
        <taxon>Archaea</taxon>
        <taxon>Thermoproteota</taxon>
        <taxon>Thermoprotei</taxon>
        <taxon>Thermoproteales</taxon>
        <taxon>Thermoproteaceae</taxon>
        <taxon>Pyrobaculum</taxon>
    </lineage>
</organism>
<evidence type="ECO:0000259" key="1">
    <source>
        <dbReference type="Pfam" id="PF07775"/>
    </source>
</evidence>
<dbReference type="InParanoid" id="Q8ZYB8"/>
<proteinExistence type="predicted"/>
<gene>
    <name evidence="2" type="ordered locus">PAE0852</name>
</gene>
<evidence type="ECO:0000313" key="3">
    <source>
        <dbReference type="Proteomes" id="UP000002439"/>
    </source>
</evidence>
<dbReference type="EnsemblBacteria" id="AAL63077">
    <property type="protein sequence ID" value="AAL63077"/>
    <property type="gene ID" value="PAE0852"/>
</dbReference>
<dbReference type="KEGG" id="pai:PAE0852"/>